<dbReference type="GO" id="GO:0000155">
    <property type="term" value="F:phosphorelay sensor kinase activity"/>
    <property type="evidence" value="ECO:0007669"/>
    <property type="project" value="InterPro"/>
</dbReference>
<feature type="transmembrane region" description="Helical" evidence="1">
    <location>
        <begin position="117"/>
        <end position="140"/>
    </location>
</feature>
<dbReference type="InterPro" id="IPR010559">
    <property type="entry name" value="Sig_transdc_His_kin_internal"/>
</dbReference>
<evidence type="ECO:0000256" key="1">
    <source>
        <dbReference type="SAM" id="Phobius"/>
    </source>
</evidence>
<evidence type="ECO:0000259" key="2">
    <source>
        <dbReference type="Pfam" id="PF06580"/>
    </source>
</evidence>
<feature type="transmembrane region" description="Helical" evidence="1">
    <location>
        <begin position="81"/>
        <end position="105"/>
    </location>
</feature>
<dbReference type="PANTHER" id="PTHR34220">
    <property type="entry name" value="SENSOR HISTIDINE KINASE YPDA"/>
    <property type="match status" value="1"/>
</dbReference>
<dbReference type="SUPFAM" id="SSF55874">
    <property type="entry name" value="ATPase domain of HSP90 chaperone/DNA topoisomerase II/histidine kinase"/>
    <property type="match status" value="1"/>
</dbReference>
<feature type="domain" description="Signal transduction histidine kinase internal region" evidence="2">
    <location>
        <begin position="155"/>
        <end position="233"/>
    </location>
</feature>
<feature type="transmembrane region" description="Helical" evidence="1">
    <location>
        <begin position="19"/>
        <end position="36"/>
    </location>
</feature>
<keyword evidence="3" id="KW-0808">Transferase</keyword>
<dbReference type="EMBL" id="AJLO02000041">
    <property type="protein sequence ID" value="KOE97634.1"/>
    <property type="molecule type" value="Genomic_DNA"/>
</dbReference>
<keyword evidence="3" id="KW-0418">Kinase</keyword>
<protein>
    <submittedName>
        <fullName evidence="3">Histidine kinase</fullName>
    </submittedName>
</protein>
<dbReference type="RefSeq" id="WP_010481292.1">
    <property type="nucleotide sequence ID" value="NZ_AJLO02000041.1"/>
</dbReference>
<organism evidence="3 4">
    <name type="scientific">Stenotrophomonas geniculata N1</name>
    <dbReference type="NCBI Taxonomy" id="1167641"/>
    <lineage>
        <taxon>Bacteria</taxon>
        <taxon>Pseudomonadati</taxon>
        <taxon>Pseudomonadota</taxon>
        <taxon>Gammaproteobacteria</taxon>
        <taxon>Lysobacterales</taxon>
        <taxon>Lysobacteraceae</taxon>
        <taxon>Stenotrophomonas</taxon>
    </lineage>
</organism>
<dbReference type="PANTHER" id="PTHR34220:SF7">
    <property type="entry name" value="SENSOR HISTIDINE KINASE YPDA"/>
    <property type="match status" value="1"/>
</dbReference>
<dbReference type="InterPro" id="IPR036890">
    <property type="entry name" value="HATPase_C_sf"/>
</dbReference>
<proteinExistence type="predicted"/>
<keyword evidence="1" id="KW-0812">Transmembrane</keyword>
<reference evidence="3 4" key="1">
    <citation type="journal article" date="2012" name="J. Bacteriol.">
        <title>Genome sequence of a novel nicotine-degrading strain, Pseudomonas geniculata N1.</title>
        <authorList>
            <person name="Tang H."/>
            <person name="Yu H."/>
            <person name="Tai C."/>
            <person name="Huang K."/>
            <person name="Liu Y."/>
            <person name="Wang L."/>
            <person name="Yao Y."/>
            <person name="Wu G."/>
            <person name="Xu P."/>
        </authorList>
    </citation>
    <scope>NUCLEOTIDE SEQUENCE [LARGE SCALE GENOMIC DNA]</scope>
    <source>
        <strain evidence="3 4">N1</strain>
    </source>
</reference>
<dbReference type="Gene3D" id="3.30.565.10">
    <property type="entry name" value="Histidine kinase-like ATPase, C-terminal domain"/>
    <property type="match status" value="1"/>
</dbReference>
<gene>
    <name evidence="3" type="ORF">W7K_19340</name>
</gene>
<feature type="transmembrane region" description="Helical" evidence="1">
    <location>
        <begin position="48"/>
        <end position="69"/>
    </location>
</feature>
<dbReference type="AlphaFoldDB" id="A0A0L8A683"/>
<dbReference type="InterPro" id="IPR050640">
    <property type="entry name" value="Bact_2-comp_sensor_kinase"/>
</dbReference>
<dbReference type="Proteomes" id="UP000036890">
    <property type="component" value="Unassembled WGS sequence"/>
</dbReference>
<evidence type="ECO:0000313" key="4">
    <source>
        <dbReference type="Proteomes" id="UP000036890"/>
    </source>
</evidence>
<sequence>MSPASAPPWMPELCRLPRLAAMLGLAELVVVVLALAPDGSRHWTVGELLSASGFALWLALAVTASLCLLRNALSRLPQVLGAVSAIALATLIAVVCAGIVHALYAVLGDNFARGISFWRFTLGSAATTALITALALRYFYVSDRWAAQVQANARAQADALQARIRPHFLFNSMNLIASLLHRDPVVAERAVLDLSDLFRAALGAGEGDSTLRDECELAERYLSIESLRLGERLQVRWQRDEPLPWDLPLPRLVLQPLVENAVLHGISRLPEGGTIELQLTREGNELQIRVRNPAPDPQAPGLALARGAGHAQHSIGHRLAWRFGSAARMTAGWSEGYYACQVTVPIQ</sequence>
<dbReference type="Pfam" id="PF06580">
    <property type="entry name" value="His_kinase"/>
    <property type="match status" value="1"/>
</dbReference>
<name>A0A0L8A683_9GAMM</name>
<comment type="caution">
    <text evidence="3">The sequence shown here is derived from an EMBL/GenBank/DDBJ whole genome shotgun (WGS) entry which is preliminary data.</text>
</comment>
<keyword evidence="1" id="KW-1133">Transmembrane helix</keyword>
<accession>A0A0L8A683</accession>
<evidence type="ECO:0000313" key="3">
    <source>
        <dbReference type="EMBL" id="KOE97634.1"/>
    </source>
</evidence>
<dbReference type="GO" id="GO:0016020">
    <property type="term" value="C:membrane"/>
    <property type="evidence" value="ECO:0007669"/>
    <property type="project" value="InterPro"/>
</dbReference>
<keyword evidence="1" id="KW-0472">Membrane</keyword>